<dbReference type="PANTHER" id="PTHR12308">
    <property type="entry name" value="ANOCTAMIN"/>
    <property type="match status" value="1"/>
</dbReference>
<gene>
    <name evidence="8" type="primary">ANO7</name>
    <name evidence="8" type="ORF">FJT64_026547</name>
</gene>
<feature type="domain" description="Anoctamin transmembrane" evidence="7">
    <location>
        <begin position="5"/>
        <end position="424"/>
    </location>
</feature>
<dbReference type="Proteomes" id="UP000440578">
    <property type="component" value="Unassembled WGS sequence"/>
</dbReference>
<evidence type="ECO:0000256" key="4">
    <source>
        <dbReference type="ARBA" id="ARBA00022989"/>
    </source>
</evidence>
<evidence type="ECO:0000256" key="3">
    <source>
        <dbReference type="ARBA" id="ARBA00022692"/>
    </source>
</evidence>
<dbReference type="EMBL" id="VIIS01001199">
    <property type="protein sequence ID" value="KAF0301124.1"/>
    <property type="molecule type" value="Genomic_DNA"/>
</dbReference>
<proteinExistence type="inferred from homology"/>
<feature type="transmembrane region" description="Helical" evidence="6">
    <location>
        <begin position="87"/>
        <end position="108"/>
    </location>
</feature>
<keyword evidence="4 6" id="KW-1133">Transmembrane helix</keyword>
<sequence length="473" mass="53908">MDYQEEEERPRPDFAARAPAYGKNPITGQREPTFPHGVRLKRIAAGAGIIVLMMSLVIIFIVAVIIYRVLVSIPLFQNPTFRSQAQAISSLSGAIVNLILIMCMGRVYEKLAYRLTVWEMHRTQSEFEDNLTFKVFVFQFINFYSSIFYIAFFKGRFVGYPGHYNHILGLRNEDCAAGGCLVELAQQLAVIMIGKQMVNNAQEIILPKLKAFWQNRGVKGMSGACSKTRWEEDYQLIDSEGLFQEYLEMVLQFGFITIFVAAFPLAPLFALLNNWVEIRLDAQKFLCETRRPVPERCANIGIWFTILETLAHLAVISNAFLIAFTSEFLPKMLYQYEMHWHLEGYVNFTMAYAPNSSDPDVKGDCRYRGFRDENGKFTTFYWRLLAVRLGFVILFEHVVFFICKMIDLVVPDVPESLNMKIKRERYLAKQALADASAIGTGGGDEEKDELTEPPADTLVYLPGQAEDGVRTAL</sequence>
<evidence type="ECO:0000256" key="1">
    <source>
        <dbReference type="ARBA" id="ARBA00004141"/>
    </source>
</evidence>
<evidence type="ECO:0000256" key="6">
    <source>
        <dbReference type="RuleBase" id="RU280814"/>
    </source>
</evidence>
<evidence type="ECO:0000313" key="8">
    <source>
        <dbReference type="EMBL" id="KAF0301124.1"/>
    </source>
</evidence>
<dbReference type="InterPro" id="IPR049452">
    <property type="entry name" value="Anoctamin_TM"/>
</dbReference>
<reference evidence="8 9" key="1">
    <citation type="submission" date="2019-07" db="EMBL/GenBank/DDBJ databases">
        <title>Draft genome assembly of a fouling barnacle, Amphibalanus amphitrite (Darwin, 1854): The first reference genome for Thecostraca.</title>
        <authorList>
            <person name="Kim W."/>
        </authorList>
    </citation>
    <scope>NUCLEOTIDE SEQUENCE [LARGE SCALE GENOMIC DNA]</scope>
    <source>
        <strain evidence="8">SNU_AA5</strain>
        <tissue evidence="8">Soma without cirri and trophi</tissue>
    </source>
</reference>
<organism evidence="8 9">
    <name type="scientific">Amphibalanus amphitrite</name>
    <name type="common">Striped barnacle</name>
    <name type="synonym">Balanus amphitrite</name>
    <dbReference type="NCBI Taxonomy" id="1232801"/>
    <lineage>
        <taxon>Eukaryota</taxon>
        <taxon>Metazoa</taxon>
        <taxon>Ecdysozoa</taxon>
        <taxon>Arthropoda</taxon>
        <taxon>Crustacea</taxon>
        <taxon>Multicrustacea</taxon>
        <taxon>Cirripedia</taxon>
        <taxon>Thoracica</taxon>
        <taxon>Thoracicalcarea</taxon>
        <taxon>Balanomorpha</taxon>
        <taxon>Balanoidea</taxon>
        <taxon>Balanidae</taxon>
        <taxon>Amphibalaninae</taxon>
        <taxon>Amphibalanus</taxon>
    </lineage>
</organism>
<protein>
    <recommendedName>
        <fullName evidence="6">Anoctamin</fullName>
    </recommendedName>
</protein>
<feature type="transmembrane region" description="Helical" evidence="6">
    <location>
        <begin position="43"/>
        <end position="67"/>
    </location>
</feature>
<comment type="caution">
    <text evidence="6">Lacks conserved residue(s) required for the propagation of feature annotation.</text>
</comment>
<evidence type="ECO:0000259" key="7">
    <source>
        <dbReference type="Pfam" id="PF04547"/>
    </source>
</evidence>
<dbReference type="Pfam" id="PF04547">
    <property type="entry name" value="Anoctamin"/>
    <property type="match status" value="1"/>
</dbReference>
<keyword evidence="9" id="KW-1185">Reference proteome</keyword>
<accession>A0A6A4WBD7</accession>
<evidence type="ECO:0000256" key="2">
    <source>
        <dbReference type="ARBA" id="ARBA00009671"/>
    </source>
</evidence>
<evidence type="ECO:0000313" key="9">
    <source>
        <dbReference type="Proteomes" id="UP000440578"/>
    </source>
</evidence>
<feature type="transmembrane region" description="Helical" evidence="6">
    <location>
        <begin position="380"/>
        <end position="403"/>
    </location>
</feature>
<dbReference type="InterPro" id="IPR007632">
    <property type="entry name" value="Anoctamin"/>
</dbReference>
<name>A0A6A4WBD7_AMPAM</name>
<dbReference type="PANTHER" id="PTHR12308:SF87">
    <property type="entry name" value="ANOCTAMIN"/>
    <property type="match status" value="1"/>
</dbReference>
<comment type="subcellular location">
    <subcellularLocation>
        <location evidence="1 6">Membrane</location>
        <topology evidence="1 6">Multi-pass membrane protein</topology>
    </subcellularLocation>
</comment>
<comment type="similarity">
    <text evidence="2 6">Belongs to the anoctamin family.</text>
</comment>
<keyword evidence="3 6" id="KW-0812">Transmembrane</keyword>
<feature type="transmembrane region" description="Helical" evidence="6">
    <location>
        <begin position="253"/>
        <end position="276"/>
    </location>
</feature>
<feature type="transmembrane region" description="Helical" evidence="6">
    <location>
        <begin position="297"/>
        <end position="324"/>
    </location>
</feature>
<dbReference type="GO" id="GO:0005254">
    <property type="term" value="F:chloride channel activity"/>
    <property type="evidence" value="ECO:0007669"/>
    <property type="project" value="TreeGrafter"/>
</dbReference>
<evidence type="ECO:0000256" key="5">
    <source>
        <dbReference type="ARBA" id="ARBA00023136"/>
    </source>
</evidence>
<dbReference type="GO" id="GO:0005886">
    <property type="term" value="C:plasma membrane"/>
    <property type="evidence" value="ECO:0007669"/>
    <property type="project" value="TreeGrafter"/>
</dbReference>
<keyword evidence="5 6" id="KW-0472">Membrane</keyword>
<comment type="caution">
    <text evidence="8">The sequence shown here is derived from an EMBL/GenBank/DDBJ whole genome shotgun (WGS) entry which is preliminary data.</text>
</comment>
<dbReference type="OrthoDB" id="296386at2759"/>
<feature type="transmembrane region" description="Helical" evidence="6">
    <location>
        <begin position="131"/>
        <end position="152"/>
    </location>
</feature>
<dbReference type="AlphaFoldDB" id="A0A6A4WBD7"/>